<proteinExistence type="predicted"/>
<evidence type="ECO:0000313" key="2">
    <source>
        <dbReference type="Proteomes" id="UP001371218"/>
    </source>
</evidence>
<keyword evidence="2" id="KW-1185">Reference proteome</keyword>
<dbReference type="EMBL" id="JBBUTG010000003">
    <property type="protein sequence ID" value="MEK8030659.1"/>
    <property type="molecule type" value="Genomic_DNA"/>
</dbReference>
<organism evidence="1 2">
    <name type="scientific">Ideonella lacteola</name>
    <dbReference type="NCBI Taxonomy" id="2984193"/>
    <lineage>
        <taxon>Bacteria</taxon>
        <taxon>Pseudomonadati</taxon>
        <taxon>Pseudomonadota</taxon>
        <taxon>Betaproteobacteria</taxon>
        <taxon>Burkholderiales</taxon>
        <taxon>Sphaerotilaceae</taxon>
        <taxon>Ideonella</taxon>
    </lineage>
</organism>
<protein>
    <submittedName>
        <fullName evidence="1">Uncharacterized protein</fullName>
    </submittedName>
</protein>
<dbReference type="Proteomes" id="UP001371218">
    <property type="component" value="Unassembled WGS sequence"/>
</dbReference>
<dbReference type="RefSeq" id="WP_341425019.1">
    <property type="nucleotide sequence ID" value="NZ_JBBUTG010000003.1"/>
</dbReference>
<dbReference type="SUPFAM" id="SSF53474">
    <property type="entry name" value="alpha/beta-Hydrolases"/>
    <property type="match status" value="1"/>
</dbReference>
<evidence type="ECO:0000313" key="1">
    <source>
        <dbReference type="EMBL" id="MEK8030659.1"/>
    </source>
</evidence>
<accession>A0ABU9BNJ3</accession>
<comment type="caution">
    <text evidence="1">The sequence shown here is derived from an EMBL/GenBank/DDBJ whole genome shotgun (WGS) entry which is preliminary data.</text>
</comment>
<dbReference type="Gene3D" id="3.40.50.1820">
    <property type="entry name" value="alpha/beta hydrolase"/>
    <property type="match status" value="1"/>
</dbReference>
<reference evidence="1 2" key="1">
    <citation type="submission" date="2024-04" db="EMBL/GenBank/DDBJ databases">
        <title>Novel species of the genus Ideonella isolated from streams.</title>
        <authorList>
            <person name="Lu H."/>
        </authorList>
    </citation>
    <scope>NUCLEOTIDE SEQUENCE [LARGE SCALE GENOMIC DNA]</scope>
    <source>
        <strain evidence="1 2">DXS29W</strain>
    </source>
</reference>
<dbReference type="InterPro" id="IPR029058">
    <property type="entry name" value="AB_hydrolase_fold"/>
</dbReference>
<name>A0ABU9BNJ3_9BURK</name>
<sequence>MFNLVPDEGSDIPFLPDNNAEITREAATTVDLNGDWTIPAKAITVMRVKTGKFTVNVSINTLRAAQRLVVTFQGARAGGKETTSATRPMFARRNYEALFEAPILAISDPMTEIDWNSNVPRCGFYMGTIEDDLVPELNALIDVFCAKLGVPVDSVLMYGSSAGGTSAMLVGSRRTTKTGIVAVCPFLRPDKYREGVIAAGMRALGKTMDDYEEMMQTTPWRFNALTALKDAHSNGQDIRLVVGQNVKDVTTINRHFPGLWRRWDIDPEGGVSPDGHVMTLLYNSAEAGHGPEPVELSVPLWKRALEFFDAPLKRTPRKAGKKKTEEADAE</sequence>
<gene>
    <name evidence="1" type="ORF">AACH06_07450</name>
</gene>